<evidence type="ECO:0000256" key="3">
    <source>
        <dbReference type="ARBA" id="ARBA00022840"/>
    </source>
</evidence>
<proteinExistence type="predicted"/>
<gene>
    <name evidence="7" type="ORF">Aargi30884_25890</name>
</gene>
<keyword evidence="2" id="KW-0547">Nucleotide-binding</keyword>
<keyword evidence="4" id="KW-0472">Membrane</keyword>
<dbReference type="PANTHER" id="PTHR43024:SF1">
    <property type="entry name" value="UDP-N-ACETYLMURAMOYL-TRIPEPTIDE--D-ALANYL-D-ALANINE LIGASE"/>
    <property type="match status" value="1"/>
</dbReference>
<evidence type="ECO:0000259" key="6">
    <source>
        <dbReference type="Pfam" id="PF08245"/>
    </source>
</evidence>
<dbReference type="RefSeq" id="WP_163052389.1">
    <property type="nucleotide sequence ID" value="NZ_AP019695.1"/>
</dbReference>
<dbReference type="Pfam" id="PF02875">
    <property type="entry name" value="Mur_ligase_C"/>
    <property type="match status" value="1"/>
</dbReference>
<keyword evidence="4" id="KW-0812">Transmembrane</keyword>
<dbReference type="InterPro" id="IPR004101">
    <property type="entry name" value="Mur_ligase_C"/>
</dbReference>
<dbReference type="AlphaFoldDB" id="A0A6N4TKE8"/>
<protein>
    <submittedName>
        <fullName evidence="7">Mur ligase</fullName>
    </submittedName>
</protein>
<sequence length="518" mass="60605">MNTILWISYLCFLLVPIKHSLHMFQQNRYRFDRYSTWIKKDIMIKQKEIGRQFLYLCGVYFLLLYPDGYLLATLLFIYAYLDFKVETRKLYRKALVYTPRVKRILVMEIFLIGVFFTGYLSLPIFWQIFFIPFVYFLPWIFVYFSSCLMQPIEKKIAQYYQRQAKSMLSALPHLLIVGIGGSYGKTSTKNILYHLVNDTFMTLKTPHSYNNPMGITKTIRTMLKPIHEVFLCEMGADHVHDIEELMEFVQPSMSIVTSIGSQHLQTFHSMENIQKEKMQMIEKLPRDGIGFLNIDEPWIVDYALKNTCRIIWYGTNEKADYYLHNISYNKTHTSFSICYQNHNILFTTPLLGKHNLQNICGAIAIAHTLGISWEILQKKVELLPFVEHRLEKKVYKDYILLDDAYNSNPIGARYAFDVLKQMDGQRIVITPGCIDLGDMQEEENRKLGVYVTDCADDIILVGAKQTTSYYEGIKQTEFPKSHVYIANDFTQALNIFNKIKTKGCIVLFENDLPDAFHH</sequence>
<dbReference type="SUPFAM" id="SSF53623">
    <property type="entry name" value="MurD-like peptide ligases, catalytic domain"/>
    <property type="match status" value="1"/>
</dbReference>
<keyword evidence="3" id="KW-0067">ATP-binding</keyword>
<dbReference type="GO" id="GO:0005524">
    <property type="term" value="F:ATP binding"/>
    <property type="evidence" value="ECO:0007669"/>
    <property type="project" value="UniProtKB-KW"/>
</dbReference>
<dbReference type="KEGG" id="aarg:Aargi30884_25890"/>
<dbReference type="SUPFAM" id="SSF53244">
    <property type="entry name" value="MurD-like peptide ligases, peptide-binding domain"/>
    <property type="match status" value="1"/>
</dbReference>
<accession>A0A6N4TKE8</accession>
<evidence type="ECO:0000313" key="7">
    <source>
        <dbReference type="EMBL" id="BBK23686.1"/>
    </source>
</evidence>
<dbReference type="Gene3D" id="3.90.190.20">
    <property type="entry name" value="Mur ligase, C-terminal domain"/>
    <property type="match status" value="1"/>
</dbReference>
<evidence type="ECO:0000313" key="8">
    <source>
        <dbReference type="Proteomes" id="UP000464754"/>
    </source>
</evidence>
<dbReference type="InterPro" id="IPR036565">
    <property type="entry name" value="Mur-like_cat_sf"/>
</dbReference>
<keyword evidence="8" id="KW-1185">Reference proteome</keyword>
<dbReference type="InterPro" id="IPR036615">
    <property type="entry name" value="Mur_ligase_C_dom_sf"/>
</dbReference>
<feature type="transmembrane region" description="Helical" evidence="4">
    <location>
        <begin position="53"/>
        <end position="81"/>
    </location>
</feature>
<dbReference type="InterPro" id="IPR013221">
    <property type="entry name" value="Mur_ligase_cen"/>
</dbReference>
<evidence type="ECO:0000256" key="1">
    <source>
        <dbReference type="ARBA" id="ARBA00022598"/>
    </source>
</evidence>
<organism evidence="7 8">
    <name type="scientific">Amedibacterium intestinale</name>
    <dbReference type="NCBI Taxonomy" id="2583452"/>
    <lineage>
        <taxon>Bacteria</taxon>
        <taxon>Bacillati</taxon>
        <taxon>Bacillota</taxon>
        <taxon>Erysipelotrichia</taxon>
        <taxon>Erysipelotrichales</taxon>
        <taxon>Erysipelotrichaceae</taxon>
        <taxon>Amedibacterium</taxon>
    </lineage>
</organism>
<name>A0A6N4TKE8_9FIRM</name>
<keyword evidence="1 7" id="KW-0436">Ligase</keyword>
<feature type="transmembrane region" description="Helical" evidence="4">
    <location>
        <begin position="101"/>
        <end position="118"/>
    </location>
</feature>
<feature type="transmembrane region" description="Helical" evidence="4">
    <location>
        <begin position="166"/>
        <end position="184"/>
    </location>
</feature>
<keyword evidence="4" id="KW-1133">Transmembrane helix</keyword>
<dbReference type="InterPro" id="IPR051046">
    <property type="entry name" value="MurCDEF_CellWall_CoF430Synth"/>
</dbReference>
<feature type="domain" description="Mur ligase central" evidence="6">
    <location>
        <begin position="179"/>
        <end position="366"/>
    </location>
</feature>
<dbReference type="Gene3D" id="3.40.1190.10">
    <property type="entry name" value="Mur-like, catalytic domain"/>
    <property type="match status" value="1"/>
</dbReference>
<feature type="transmembrane region" description="Helical" evidence="4">
    <location>
        <begin position="124"/>
        <end position="145"/>
    </location>
</feature>
<evidence type="ECO:0000256" key="2">
    <source>
        <dbReference type="ARBA" id="ARBA00022741"/>
    </source>
</evidence>
<reference evidence="8" key="1">
    <citation type="submission" date="2019-05" db="EMBL/GenBank/DDBJ databases">
        <title>Complete genome sequencing of Absiella argi strain JCM 30884.</title>
        <authorList>
            <person name="Sakamoto M."/>
            <person name="Murakami T."/>
            <person name="Mori H."/>
        </authorList>
    </citation>
    <scope>NUCLEOTIDE SEQUENCE [LARGE SCALE GENOMIC DNA]</scope>
    <source>
        <strain evidence="8">JCM 30884</strain>
    </source>
</reference>
<dbReference type="Pfam" id="PF08245">
    <property type="entry name" value="Mur_ligase_M"/>
    <property type="match status" value="1"/>
</dbReference>
<dbReference type="PANTHER" id="PTHR43024">
    <property type="entry name" value="UDP-N-ACETYLMURAMOYL-TRIPEPTIDE--D-ALANYL-D-ALANINE LIGASE"/>
    <property type="match status" value="1"/>
</dbReference>
<evidence type="ECO:0000259" key="5">
    <source>
        <dbReference type="Pfam" id="PF02875"/>
    </source>
</evidence>
<feature type="domain" description="Mur ligase C-terminal" evidence="5">
    <location>
        <begin position="388"/>
        <end position="507"/>
    </location>
</feature>
<evidence type="ECO:0000256" key="4">
    <source>
        <dbReference type="SAM" id="Phobius"/>
    </source>
</evidence>
<dbReference type="EMBL" id="AP019695">
    <property type="protein sequence ID" value="BBK23686.1"/>
    <property type="molecule type" value="Genomic_DNA"/>
</dbReference>
<dbReference type="Proteomes" id="UP000464754">
    <property type="component" value="Chromosome"/>
</dbReference>
<dbReference type="GO" id="GO:0016881">
    <property type="term" value="F:acid-amino acid ligase activity"/>
    <property type="evidence" value="ECO:0007669"/>
    <property type="project" value="InterPro"/>
</dbReference>